<evidence type="ECO:0000313" key="2">
    <source>
        <dbReference type="EMBL" id="TCL66857.1"/>
    </source>
</evidence>
<dbReference type="AlphaFoldDB" id="A0A4V6NGX2"/>
<feature type="chain" id="PRO_5020700396" description="GH16 domain-containing protein" evidence="1">
    <location>
        <begin position="26"/>
        <end position="251"/>
    </location>
</feature>
<organism evidence="2 3">
    <name type="scientific">Mariniflexile fucanivorans</name>
    <dbReference type="NCBI Taxonomy" id="264023"/>
    <lineage>
        <taxon>Bacteria</taxon>
        <taxon>Pseudomonadati</taxon>
        <taxon>Bacteroidota</taxon>
        <taxon>Flavobacteriia</taxon>
        <taxon>Flavobacteriales</taxon>
        <taxon>Flavobacteriaceae</taxon>
        <taxon>Mariniflexile</taxon>
    </lineage>
</organism>
<dbReference type="Proteomes" id="UP000295455">
    <property type="component" value="Unassembled WGS sequence"/>
</dbReference>
<keyword evidence="1" id="KW-0732">Signal</keyword>
<dbReference type="OrthoDB" id="9809583at2"/>
<name>A0A4V6NGX2_9FLAO</name>
<comment type="caution">
    <text evidence="2">The sequence shown here is derived from an EMBL/GenBank/DDBJ whole genome shotgun (WGS) entry which is preliminary data.</text>
</comment>
<evidence type="ECO:0000313" key="3">
    <source>
        <dbReference type="Proteomes" id="UP000295455"/>
    </source>
</evidence>
<proteinExistence type="predicted"/>
<keyword evidence="3" id="KW-1185">Reference proteome</keyword>
<evidence type="ECO:0008006" key="4">
    <source>
        <dbReference type="Google" id="ProtNLM"/>
    </source>
</evidence>
<feature type="signal peptide" evidence="1">
    <location>
        <begin position="1"/>
        <end position="25"/>
    </location>
</feature>
<protein>
    <recommendedName>
        <fullName evidence="4">GH16 domain-containing protein</fullName>
    </recommendedName>
</protein>
<accession>A0A4V6NGX2</accession>
<evidence type="ECO:0000256" key="1">
    <source>
        <dbReference type="SAM" id="SignalP"/>
    </source>
</evidence>
<gene>
    <name evidence="2" type="ORF">EV196_103276</name>
</gene>
<dbReference type="EMBL" id="SLUP01000003">
    <property type="protein sequence ID" value="TCL66857.1"/>
    <property type="molecule type" value="Genomic_DNA"/>
</dbReference>
<dbReference type="Gene3D" id="2.60.120.200">
    <property type="match status" value="1"/>
</dbReference>
<sequence>MVRNKSLKTFKAVLSLLILPSFFFAQTNESEKPPESVQSNFSLNYDSNKSDDFNSGVIDTIKWTFRTQGGARFNTIDEVNWHKGKNITFGNIDTQTGATYVSIKSAVLEKPDHDSDGLASKFSTKYGFYILKFKLSGLVTGVADRTTHNPAVWSGWKNFSDLEYRSINRDENGKLPRGTKDQEPYEWMEVDFMEVYDNVPSWKSLTLTHDKVISNDKPSRVRGKQYVIDEPDLTTSSSKWQIIGFELTPEI</sequence>
<dbReference type="RefSeq" id="WP_132217134.1">
    <property type="nucleotide sequence ID" value="NZ_OX156936.1"/>
</dbReference>
<reference evidence="2 3" key="1">
    <citation type="submission" date="2019-03" db="EMBL/GenBank/DDBJ databases">
        <title>Genomic Encyclopedia of Type Strains, Phase IV (KMG-IV): sequencing the most valuable type-strain genomes for metagenomic binning, comparative biology and taxonomic classification.</title>
        <authorList>
            <person name="Goeker M."/>
        </authorList>
    </citation>
    <scope>NUCLEOTIDE SEQUENCE [LARGE SCALE GENOMIC DNA]</scope>
    <source>
        <strain evidence="2 3">DSM 18792</strain>
    </source>
</reference>